<feature type="region of interest" description="Disordered" evidence="3">
    <location>
        <begin position="893"/>
        <end position="930"/>
    </location>
</feature>
<sequence length="1558" mass="174263">MLFSSKASSISTTNSSIYSLSPSIPPEASTFISNLSSFVSNLSSIPKNHPSLLIWSTNLKKEALLLLNVLGTPSFQTLITSPDLCSKLYLRLLDFYFLLEFFIVSLRATWPPPALSSYISNYSLKFSSFLSSFNPDSLFLNQDTVNSTAEKPLPSNSSEFELEFDFIDYSDDFAHKPIPNTAITQNEPLSSIDTDWNLVSVISHKDLSLHDFISKNLPLNSNTSNFFTNISILIKADGQSQLLIEFFNSATSTLLDQQKSPSSLITSVNSLNSQFLRLLSFSKNLEKEILDSFFSDKRLDLIKSYFLLSPKNSIIPSQNSLNQLRSQFNDLSSTYLASSTCFYQQQNTSSGKELPLISHSPSAPPTSRKPFLILKSRSTAQNLNTLVKPSSSLSPISESRSTVISTSTDCSFSTPFQYQTSENSTFFSSSLHFNNRPLVSAALGPKKDSTISNNILSISSSQSSIAPTLSKHESSSSMVDCETLYPASAHTSNYKNSINTAFPTGSQPNKASHKQNLSLSVVTDLSKVEPIPSSSTLLNHPPSNTNYRNQHIGFPSLSPVSSNTFAPHNHSLTAPLFVSQSDSINHIPIPSVLPSHHRLSKSPSSPSMLSNRNPLSSFNHDASSQFRHDRKPNLNINTSRSHNVNPWSDRTSVQKDPSNRFGMLIANSNQKVLNLNSSKESPSSNIISFPTLNSASSLNAEFFPTSPSNFNCSFPSFTDADNVLPVANPSVSEFDPYSSRRTFLKGLASGVSKKSSASTFFTHDPSSKRKPTSNSFFDLIKKSVKSNNPAPSTLSSKTVTTGYSSNDESSSSDYIFITSPTPKTLSKKNTSFSTPIRSLSNGSEYQISKSHSFNVYNLNSNSGLSSPKKTAKAPEHKHSISYFNFLNPKASRKSQSFSTPNDKSHSSSTGYVNDSACTSATKRNSGYSTTSNRASNISVFDFVDINMNLPEVTETMHLPTPRLRSQKTIVEYAKKIDSDLGDLSSASKKPIPKSLQNALKPDYTDSDIVILNGRVISGTLAALIEYMTPHNKSVDSKFVHSFLLTFRNFCTPLELTTELFNRFNMEPPQEIINSEELYELWRQKKQTPARLRVCNVFKTWIESYFYLDEDMEYIRIVESFFKDLVINEMSGIGKRLLSLIHERKLEYQNIVSGSSAHINKSKAMDLMFMSKISKLSHLPDPPEHQLSKKIIYSLVNSKHVNILDIHPLEMARQITLRESHVFCSIRPRELVERNINRNNKAAFSNITKLTTMSNELAHWVISNILSESNTRSRALVLKYMIQVAYECFSLKNFDSVFLFVSAFNSSQVARLNKTKALLSARYKKMLQDLQKVADSSKNYSYYRTMLSKIAVPAIPFLGIILTDLTFNNDGNPKFCKTNSMPVQFTPRPPSAKLPTQFSQLTEISESRTLHARDKMRNGLLSSQTMMLPNRHSRMTNEYSNNVQLSLNKRTSETVARRIVSGDTVGVVGKQDVHVNLKNKFYRVRSLDELGTLDEEEFGIGKRTDIIETVQKFQVPYNLQFISELEEYLETSFKRCEEEWNEDQAYQKSLELEPRVSRP</sequence>
<dbReference type="PROSITE" id="PS50009">
    <property type="entry name" value="RASGEF_CAT"/>
    <property type="match status" value="1"/>
</dbReference>
<dbReference type="OrthoDB" id="28357at2759"/>
<evidence type="ECO:0000256" key="2">
    <source>
        <dbReference type="PROSITE-ProRule" id="PRU00168"/>
    </source>
</evidence>
<feature type="compositionally biased region" description="Polar residues" evidence="3">
    <location>
        <begin position="786"/>
        <end position="803"/>
    </location>
</feature>
<dbReference type="InterPro" id="IPR001895">
    <property type="entry name" value="RASGEF_cat_dom"/>
</dbReference>
<gene>
    <name evidence="6" type="ORF">BB560_001210</name>
</gene>
<dbReference type="STRING" id="133381.A0A2T9ZI66"/>
<dbReference type="InterPro" id="IPR008937">
    <property type="entry name" value="Ras-like_GEF"/>
</dbReference>
<dbReference type="GO" id="GO:0007265">
    <property type="term" value="P:Ras protein signal transduction"/>
    <property type="evidence" value="ECO:0007669"/>
    <property type="project" value="TreeGrafter"/>
</dbReference>
<name>A0A2T9ZI66_9FUNG</name>
<dbReference type="InterPro" id="IPR000651">
    <property type="entry name" value="Ras-like_Gua-exchang_fac_N"/>
</dbReference>
<keyword evidence="7" id="KW-1185">Reference proteome</keyword>
<evidence type="ECO:0000313" key="7">
    <source>
        <dbReference type="Proteomes" id="UP000245609"/>
    </source>
</evidence>
<evidence type="ECO:0000313" key="6">
    <source>
        <dbReference type="EMBL" id="PVV04285.1"/>
    </source>
</evidence>
<dbReference type="Pfam" id="PF00618">
    <property type="entry name" value="RasGEF_N"/>
    <property type="match status" value="1"/>
</dbReference>
<feature type="compositionally biased region" description="Polar residues" evidence="3">
    <location>
        <begin position="634"/>
        <end position="653"/>
    </location>
</feature>
<dbReference type="InterPro" id="IPR023578">
    <property type="entry name" value="Ras_GEF_dom_sf"/>
</dbReference>
<dbReference type="CDD" id="cd06224">
    <property type="entry name" value="REM"/>
    <property type="match status" value="1"/>
</dbReference>
<evidence type="ECO:0000256" key="3">
    <source>
        <dbReference type="SAM" id="MobiDB-lite"/>
    </source>
</evidence>
<organism evidence="6 7">
    <name type="scientific">Smittium megazygosporum</name>
    <dbReference type="NCBI Taxonomy" id="133381"/>
    <lineage>
        <taxon>Eukaryota</taxon>
        <taxon>Fungi</taxon>
        <taxon>Fungi incertae sedis</taxon>
        <taxon>Zoopagomycota</taxon>
        <taxon>Kickxellomycotina</taxon>
        <taxon>Harpellomycetes</taxon>
        <taxon>Harpellales</taxon>
        <taxon>Legeriomycetaceae</taxon>
        <taxon>Smittium</taxon>
    </lineage>
</organism>
<evidence type="ECO:0000256" key="1">
    <source>
        <dbReference type="ARBA" id="ARBA00022658"/>
    </source>
</evidence>
<comment type="caution">
    <text evidence="6">The sequence shown here is derived from an EMBL/GenBank/DDBJ whole genome shotgun (WGS) entry which is preliminary data.</text>
</comment>
<dbReference type="EMBL" id="MBFS01000142">
    <property type="protein sequence ID" value="PVV04285.1"/>
    <property type="molecule type" value="Genomic_DNA"/>
</dbReference>
<dbReference type="SMART" id="SM00147">
    <property type="entry name" value="RasGEF"/>
    <property type="match status" value="1"/>
</dbReference>
<feature type="domain" description="Ras-GEF" evidence="4">
    <location>
        <begin position="1206"/>
        <end position="1434"/>
    </location>
</feature>
<feature type="region of interest" description="Disordered" evidence="3">
    <location>
        <begin position="786"/>
        <end position="810"/>
    </location>
</feature>
<evidence type="ECO:0000259" key="5">
    <source>
        <dbReference type="PROSITE" id="PS50212"/>
    </source>
</evidence>
<dbReference type="GO" id="GO:0005085">
    <property type="term" value="F:guanyl-nucleotide exchange factor activity"/>
    <property type="evidence" value="ECO:0007669"/>
    <property type="project" value="UniProtKB-KW"/>
</dbReference>
<feature type="region of interest" description="Disordered" evidence="3">
    <location>
        <begin position="595"/>
        <end position="653"/>
    </location>
</feature>
<dbReference type="GO" id="GO:0005886">
    <property type="term" value="C:plasma membrane"/>
    <property type="evidence" value="ECO:0007669"/>
    <property type="project" value="TreeGrafter"/>
</dbReference>
<dbReference type="PANTHER" id="PTHR23113">
    <property type="entry name" value="GUANINE NUCLEOTIDE EXCHANGE FACTOR"/>
    <property type="match status" value="1"/>
</dbReference>
<keyword evidence="1 2" id="KW-0344">Guanine-nucleotide releasing factor</keyword>
<feature type="domain" description="N-terminal Ras-GEF" evidence="5">
    <location>
        <begin position="1011"/>
        <end position="1144"/>
    </location>
</feature>
<dbReference type="Gene3D" id="1.20.870.10">
    <property type="entry name" value="Son of sevenless (SoS) protein Chain: S domain 1"/>
    <property type="match status" value="1"/>
</dbReference>
<dbReference type="InterPro" id="IPR036964">
    <property type="entry name" value="RASGEF_cat_dom_sf"/>
</dbReference>
<accession>A0A2T9ZI66</accession>
<evidence type="ECO:0008006" key="8">
    <source>
        <dbReference type="Google" id="ProtNLM"/>
    </source>
</evidence>
<dbReference type="SUPFAM" id="SSF48366">
    <property type="entry name" value="Ras GEF"/>
    <property type="match status" value="2"/>
</dbReference>
<dbReference type="Pfam" id="PF00617">
    <property type="entry name" value="RasGEF"/>
    <property type="match status" value="1"/>
</dbReference>
<dbReference type="Gene3D" id="1.10.840.10">
    <property type="entry name" value="Ras guanine-nucleotide exchange factors catalytic domain"/>
    <property type="match status" value="2"/>
</dbReference>
<dbReference type="SMART" id="SM00229">
    <property type="entry name" value="RasGEFN"/>
    <property type="match status" value="1"/>
</dbReference>
<protein>
    <recommendedName>
        <fullName evidence="8">Ras-GEF domain-containing protein</fullName>
    </recommendedName>
</protein>
<dbReference type="Proteomes" id="UP000245609">
    <property type="component" value="Unassembled WGS sequence"/>
</dbReference>
<reference evidence="6 7" key="1">
    <citation type="journal article" date="2018" name="MBio">
        <title>Comparative Genomics Reveals the Core Gene Toolbox for the Fungus-Insect Symbiosis.</title>
        <authorList>
            <person name="Wang Y."/>
            <person name="Stata M."/>
            <person name="Wang W."/>
            <person name="Stajich J.E."/>
            <person name="White M.M."/>
            <person name="Moncalvo J.M."/>
        </authorList>
    </citation>
    <scope>NUCLEOTIDE SEQUENCE [LARGE SCALE GENOMIC DNA]</scope>
    <source>
        <strain evidence="6 7">SC-DP-2</strain>
    </source>
</reference>
<dbReference type="PROSITE" id="PS50212">
    <property type="entry name" value="RASGEF_NTER"/>
    <property type="match status" value="1"/>
</dbReference>
<feature type="compositionally biased region" description="Low complexity" evidence="3">
    <location>
        <begin position="601"/>
        <end position="617"/>
    </location>
</feature>
<proteinExistence type="predicted"/>
<dbReference type="PANTHER" id="PTHR23113:SF354">
    <property type="entry name" value="BUD SITE SELECTION PROTEIN 5"/>
    <property type="match status" value="1"/>
</dbReference>
<evidence type="ECO:0000259" key="4">
    <source>
        <dbReference type="PROSITE" id="PS50009"/>
    </source>
</evidence>